<keyword evidence="5" id="KW-1185">Reference proteome</keyword>
<dbReference type="InterPro" id="IPR031101">
    <property type="entry name" value="Ctr9"/>
</dbReference>
<dbReference type="EMBL" id="LT934121">
    <property type="protein sequence ID" value="VAI49717.1"/>
    <property type="molecule type" value="Genomic_DNA"/>
</dbReference>
<sequence length="266" mass="30996">MKFSASTLQKTKRTVDEVRATVSELQNAIRVFSLLSVASTYHSHGFDERKIETHVEYCRHLLDAAKVHRDAAEQAEKQTKQKLEVTRQIALADEARRRAEEQRKFQLERRKQEDELKQVMQQEQHFERVKEQWKTSNNTPGKRKDRSRHEDEDGDSGKKRRKGGKRRKDQKTKMQYEDDEEDQYRNEPEEDDYANMSRDPGGDRPEKAPDHLLAAAGLEDSDAEDETGHPQSVIERKRRAWSESDDEEPVQRSVQPTSPGPNDLSE</sequence>
<feature type="compositionally biased region" description="Basic residues" evidence="3">
    <location>
        <begin position="158"/>
        <end position="170"/>
    </location>
</feature>
<dbReference type="GO" id="GO:0006355">
    <property type="term" value="P:regulation of DNA-templated transcription"/>
    <property type="evidence" value="ECO:0007669"/>
    <property type="project" value="InterPro"/>
</dbReference>
<feature type="region of interest" description="Disordered" evidence="3">
    <location>
        <begin position="107"/>
        <end position="266"/>
    </location>
</feature>
<dbReference type="AlphaFoldDB" id="A0A9R0Y7R8"/>
<name>A0A9R0Y7R8_TRITD</name>
<accession>A0A9R0Y7R8</accession>
<protein>
    <submittedName>
        <fullName evidence="4">Uncharacterized protein</fullName>
    </submittedName>
</protein>
<keyword evidence="1" id="KW-0677">Repeat</keyword>
<dbReference type="GO" id="GO:0000993">
    <property type="term" value="F:RNA polymerase II complex binding"/>
    <property type="evidence" value="ECO:0007669"/>
    <property type="project" value="TreeGrafter"/>
</dbReference>
<dbReference type="Gramene" id="TRITD6Av1G194780.1">
    <property type="protein sequence ID" value="TRITD6Av1G194780.1"/>
    <property type="gene ID" value="TRITD6Av1G194780"/>
</dbReference>
<keyword evidence="2" id="KW-0802">TPR repeat</keyword>
<evidence type="ECO:0000256" key="2">
    <source>
        <dbReference type="ARBA" id="ARBA00022803"/>
    </source>
</evidence>
<organism evidence="4 5">
    <name type="scientific">Triticum turgidum subsp. durum</name>
    <name type="common">Durum wheat</name>
    <name type="synonym">Triticum durum</name>
    <dbReference type="NCBI Taxonomy" id="4567"/>
    <lineage>
        <taxon>Eukaryota</taxon>
        <taxon>Viridiplantae</taxon>
        <taxon>Streptophyta</taxon>
        <taxon>Embryophyta</taxon>
        <taxon>Tracheophyta</taxon>
        <taxon>Spermatophyta</taxon>
        <taxon>Magnoliopsida</taxon>
        <taxon>Liliopsida</taxon>
        <taxon>Poales</taxon>
        <taxon>Poaceae</taxon>
        <taxon>BOP clade</taxon>
        <taxon>Pooideae</taxon>
        <taxon>Triticodae</taxon>
        <taxon>Triticeae</taxon>
        <taxon>Triticinae</taxon>
        <taxon>Triticum</taxon>
    </lineage>
</organism>
<feature type="compositionally biased region" description="Basic and acidic residues" evidence="3">
    <location>
        <begin position="200"/>
        <end position="210"/>
    </location>
</feature>
<dbReference type="PANTHER" id="PTHR14027">
    <property type="entry name" value="RNA POLYMERASE-ASSOCIATED PROTEIN CTR9"/>
    <property type="match status" value="1"/>
</dbReference>
<feature type="compositionally biased region" description="Basic and acidic residues" evidence="3">
    <location>
        <begin position="107"/>
        <end position="117"/>
    </location>
</feature>
<reference evidence="4 5" key="1">
    <citation type="submission" date="2017-09" db="EMBL/GenBank/DDBJ databases">
        <authorList>
            <consortium name="International Durum Wheat Genome Sequencing Consortium (IDWGSC)"/>
            <person name="Milanesi L."/>
        </authorList>
    </citation>
    <scope>NUCLEOTIDE SEQUENCE [LARGE SCALE GENOMIC DNA]</scope>
    <source>
        <strain evidence="5">cv. Svevo</strain>
    </source>
</reference>
<dbReference type="GO" id="GO:0006368">
    <property type="term" value="P:transcription elongation by RNA polymerase II"/>
    <property type="evidence" value="ECO:0007669"/>
    <property type="project" value="TreeGrafter"/>
</dbReference>
<feature type="compositionally biased region" description="Basic and acidic residues" evidence="3">
    <location>
        <begin position="124"/>
        <end position="133"/>
    </location>
</feature>
<evidence type="ECO:0000313" key="4">
    <source>
        <dbReference type="EMBL" id="VAI49717.1"/>
    </source>
</evidence>
<dbReference type="Proteomes" id="UP000324705">
    <property type="component" value="Chromosome 6A"/>
</dbReference>
<proteinExistence type="predicted"/>
<evidence type="ECO:0000256" key="3">
    <source>
        <dbReference type="SAM" id="MobiDB-lite"/>
    </source>
</evidence>
<feature type="compositionally biased region" description="Acidic residues" evidence="3">
    <location>
        <begin position="177"/>
        <end position="193"/>
    </location>
</feature>
<evidence type="ECO:0000313" key="5">
    <source>
        <dbReference type="Proteomes" id="UP000324705"/>
    </source>
</evidence>
<gene>
    <name evidence="4" type="ORF">TRITD_6Av1G194780</name>
</gene>
<evidence type="ECO:0000256" key="1">
    <source>
        <dbReference type="ARBA" id="ARBA00022737"/>
    </source>
</evidence>
<feature type="compositionally biased region" description="Basic and acidic residues" evidence="3">
    <location>
        <begin position="147"/>
        <end position="157"/>
    </location>
</feature>
<dbReference type="GO" id="GO:0016593">
    <property type="term" value="C:Cdc73/Paf1 complex"/>
    <property type="evidence" value="ECO:0007669"/>
    <property type="project" value="TreeGrafter"/>
</dbReference>
<dbReference type="PANTHER" id="PTHR14027:SF2">
    <property type="entry name" value="RNA POLYMERASE-ASSOCIATED PROTEIN CTR9 HOMOLOG"/>
    <property type="match status" value="1"/>
</dbReference>